<evidence type="ECO:0000313" key="3">
    <source>
        <dbReference type="Proteomes" id="UP000232323"/>
    </source>
</evidence>
<dbReference type="Proteomes" id="UP000232323">
    <property type="component" value="Unassembled WGS sequence"/>
</dbReference>
<sequence length="605" mass="66532">MHSMLLKRLVSDTRTSSKIVFTSLRTCHYHLRVEHAYYHRHNLCHQPSRRQDRASTAAATVTDDDAIPALPSIPTNVTQQHQEKSFETVLSFFHRLNSRDISGLLQLLSDDIVHHDLAHENPALNKLEVAKFYQELLASLSENMKFVVEDITDGDSFYVGVTWHIAVEGLELPLGRGVGFYKVSRGKIHYVRQSPEHFLKVANLALSATGMASPLVHALGPAVSPIFWSSMLDTASNVITSAQPAESLHQFLSDSIDNSNLFSFFPWDTMPNSAPPHLRHRPTASPTLSKLSFATVEESVKHSSGTPPCLCSKDTISLHFQGHPKNSMAAVREEQKGSRVVSEASPNIEQQVVVTVPSRKAFNVQHTASAGQLASALAAAAAEEAAISTKIAAVATQSSVCRACAAELGTEPLENNIVPAPRLSTNSSDLAADKALLLTHSEPVNLTGIWTKMPELSELEAYEKVLDLWQISGMQKATAKLIEGLEIRQSGSQFHVHFMTIIPYFKVTEKYDLQQTCNVMRRDLRPGSGAATAKGLESGLGVAIDVKFGSPFPGRLEELYWCPEPGVMHVKSTIFVGDKSLGTTQVCTMHTDHNRTYSCMCYYYD</sequence>
<dbReference type="InterPro" id="IPR032710">
    <property type="entry name" value="NTF2-like_dom_sf"/>
</dbReference>
<dbReference type="Pfam" id="PF12680">
    <property type="entry name" value="SnoaL_2"/>
    <property type="match status" value="1"/>
</dbReference>
<dbReference type="AlphaFoldDB" id="A0A250X6W6"/>
<dbReference type="EMBL" id="BEGY01000036">
    <property type="protein sequence ID" value="GAX78834.1"/>
    <property type="molecule type" value="Genomic_DNA"/>
</dbReference>
<protein>
    <recommendedName>
        <fullName evidence="1">SnoaL-like domain-containing protein</fullName>
    </recommendedName>
</protein>
<dbReference type="PANTHER" id="PTHR33698:SF3">
    <property type="entry name" value="OS09G0266000 PROTEIN"/>
    <property type="match status" value="1"/>
</dbReference>
<comment type="caution">
    <text evidence="2">The sequence shown here is derived from an EMBL/GenBank/DDBJ whole genome shotgun (WGS) entry which is preliminary data.</text>
</comment>
<feature type="domain" description="SnoaL-like" evidence="1">
    <location>
        <begin position="91"/>
        <end position="188"/>
    </location>
</feature>
<evidence type="ECO:0000313" key="2">
    <source>
        <dbReference type="EMBL" id="GAX78834.1"/>
    </source>
</evidence>
<dbReference type="SUPFAM" id="SSF54427">
    <property type="entry name" value="NTF2-like"/>
    <property type="match status" value="1"/>
</dbReference>
<reference evidence="2 3" key="1">
    <citation type="submission" date="2017-08" db="EMBL/GenBank/DDBJ databases">
        <title>Acidophilic green algal genome provides insights into adaptation to an acidic environment.</title>
        <authorList>
            <person name="Hirooka S."/>
            <person name="Hirose Y."/>
            <person name="Kanesaki Y."/>
            <person name="Higuchi S."/>
            <person name="Fujiwara T."/>
            <person name="Onuma R."/>
            <person name="Era A."/>
            <person name="Ohbayashi R."/>
            <person name="Uzuka A."/>
            <person name="Nozaki H."/>
            <person name="Yoshikawa H."/>
            <person name="Miyagishima S.Y."/>
        </authorList>
    </citation>
    <scope>NUCLEOTIDE SEQUENCE [LARGE SCALE GENOMIC DNA]</scope>
    <source>
        <strain evidence="2 3">NIES-2499</strain>
    </source>
</reference>
<keyword evidence="3" id="KW-1185">Reference proteome</keyword>
<gene>
    <name evidence="2" type="ORF">CEUSTIGMA_g6271.t1</name>
</gene>
<proteinExistence type="predicted"/>
<dbReference type="InterPro" id="IPR037401">
    <property type="entry name" value="SnoaL-like"/>
</dbReference>
<evidence type="ECO:0000259" key="1">
    <source>
        <dbReference type="Pfam" id="PF12680"/>
    </source>
</evidence>
<name>A0A250X6W6_9CHLO</name>
<organism evidence="2 3">
    <name type="scientific">Chlamydomonas eustigma</name>
    <dbReference type="NCBI Taxonomy" id="1157962"/>
    <lineage>
        <taxon>Eukaryota</taxon>
        <taxon>Viridiplantae</taxon>
        <taxon>Chlorophyta</taxon>
        <taxon>core chlorophytes</taxon>
        <taxon>Chlorophyceae</taxon>
        <taxon>CS clade</taxon>
        <taxon>Chlamydomonadales</taxon>
        <taxon>Chlamydomonadaceae</taxon>
        <taxon>Chlamydomonas</taxon>
    </lineage>
</organism>
<accession>A0A250X6W6</accession>
<dbReference type="Gene3D" id="3.10.450.50">
    <property type="match status" value="1"/>
</dbReference>
<dbReference type="OrthoDB" id="201750at2759"/>
<dbReference type="PANTHER" id="PTHR33698">
    <property type="entry name" value="NUCLEAR TRANSPORT FACTOR 2 (NTF2)-LIKE PROTEIN"/>
    <property type="match status" value="1"/>
</dbReference>